<dbReference type="SUPFAM" id="SSF100950">
    <property type="entry name" value="NagB/RpiA/CoA transferase-like"/>
    <property type="match status" value="1"/>
</dbReference>
<reference evidence="4 5" key="1">
    <citation type="submission" date="2020-08" db="EMBL/GenBank/DDBJ databases">
        <title>Genomic Encyclopedia of Type Strains, Phase IV (KMG-IV): sequencing the most valuable type-strain genomes for metagenomic binning, comparative biology and taxonomic classification.</title>
        <authorList>
            <person name="Goeker M."/>
        </authorList>
    </citation>
    <scope>NUCLEOTIDE SEQUENCE [LARGE SCALE GENOMIC DNA]</scope>
    <source>
        <strain evidence="4 5">DSM 22548</strain>
    </source>
</reference>
<dbReference type="Gene3D" id="3.40.50.10420">
    <property type="entry name" value="NagB/RpiA/CoA transferase-like"/>
    <property type="match status" value="1"/>
</dbReference>
<keyword evidence="3" id="KW-0067">ATP-binding</keyword>
<sequence length="98" mass="11202">MEIRRYLGAGSLAEGAFHILEPQGEVLTDYSQLDLILVPGMAFDTSCHCLGRGRGYYDRFLHECGRRAWRIGYCFPFQMLDKVSVGPHDEQLNECIFL</sequence>
<dbReference type="GO" id="GO:0005524">
    <property type="term" value="F:ATP binding"/>
    <property type="evidence" value="ECO:0007669"/>
    <property type="project" value="UniProtKB-KW"/>
</dbReference>
<organism evidence="4 5">
    <name type="scientific">Alloprevotella rava</name>
    <dbReference type="NCBI Taxonomy" id="671218"/>
    <lineage>
        <taxon>Bacteria</taxon>
        <taxon>Pseudomonadati</taxon>
        <taxon>Bacteroidota</taxon>
        <taxon>Bacteroidia</taxon>
        <taxon>Bacteroidales</taxon>
        <taxon>Prevotellaceae</taxon>
        <taxon>Alloprevotella</taxon>
    </lineage>
</organism>
<name>A0A7W5UII8_9BACT</name>
<dbReference type="EMBL" id="JACICA010000008">
    <property type="protein sequence ID" value="MBB3703156.1"/>
    <property type="molecule type" value="Genomic_DNA"/>
</dbReference>
<dbReference type="GO" id="GO:0035999">
    <property type="term" value="P:tetrahydrofolate interconversion"/>
    <property type="evidence" value="ECO:0007669"/>
    <property type="project" value="TreeGrafter"/>
</dbReference>
<dbReference type="AlphaFoldDB" id="A0A7W5UII8"/>
<dbReference type="InterPro" id="IPR002698">
    <property type="entry name" value="FTHF_cligase"/>
</dbReference>
<dbReference type="InterPro" id="IPR024185">
    <property type="entry name" value="FTHF_cligase-like_sf"/>
</dbReference>
<evidence type="ECO:0000313" key="4">
    <source>
        <dbReference type="EMBL" id="MBB3703156.1"/>
    </source>
</evidence>
<evidence type="ECO:0000313" key="5">
    <source>
        <dbReference type="Proteomes" id="UP000541425"/>
    </source>
</evidence>
<evidence type="ECO:0000256" key="1">
    <source>
        <dbReference type="ARBA" id="ARBA00010638"/>
    </source>
</evidence>
<comment type="similarity">
    <text evidence="1">Belongs to the 5-formyltetrahydrofolate cyclo-ligase family.</text>
</comment>
<gene>
    <name evidence="4" type="ORF">FHS60_001634</name>
</gene>
<accession>A0A7W5UII8</accession>
<keyword evidence="2" id="KW-0547">Nucleotide-binding</keyword>
<proteinExistence type="inferred from homology"/>
<dbReference type="InterPro" id="IPR037171">
    <property type="entry name" value="NagB/RpiA_transferase-like"/>
</dbReference>
<dbReference type="GO" id="GO:0030272">
    <property type="term" value="F:5-formyltetrahydrofolate cyclo-ligase activity"/>
    <property type="evidence" value="ECO:0007669"/>
    <property type="project" value="UniProtKB-EC"/>
</dbReference>
<dbReference type="PANTHER" id="PTHR23407:SF1">
    <property type="entry name" value="5-FORMYLTETRAHYDROFOLATE CYCLO-LIGASE"/>
    <property type="match status" value="1"/>
</dbReference>
<dbReference type="PANTHER" id="PTHR23407">
    <property type="entry name" value="ATPASE INHIBITOR/5-FORMYLTETRAHYDROFOLATE CYCLO-LIGASE"/>
    <property type="match status" value="1"/>
</dbReference>
<dbReference type="EC" id="6.3.3.2" evidence="4"/>
<evidence type="ECO:0000256" key="3">
    <source>
        <dbReference type="ARBA" id="ARBA00022840"/>
    </source>
</evidence>
<dbReference type="GO" id="GO:0009396">
    <property type="term" value="P:folic acid-containing compound biosynthetic process"/>
    <property type="evidence" value="ECO:0007669"/>
    <property type="project" value="TreeGrafter"/>
</dbReference>
<evidence type="ECO:0000256" key="2">
    <source>
        <dbReference type="ARBA" id="ARBA00022741"/>
    </source>
</evidence>
<comment type="caution">
    <text evidence="4">The sequence shown here is derived from an EMBL/GenBank/DDBJ whole genome shotgun (WGS) entry which is preliminary data.</text>
</comment>
<dbReference type="Pfam" id="PF01812">
    <property type="entry name" value="5-FTHF_cyc-lig"/>
    <property type="match status" value="1"/>
</dbReference>
<protein>
    <submittedName>
        <fullName evidence="4">5-formyltetrahydrofolate cyclo-ligase</fullName>
        <ecNumber evidence="4">6.3.3.2</ecNumber>
    </submittedName>
</protein>
<dbReference type="Proteomes" id="UP000541425">
    <property type="component" value="Unassembled WGS sequence"/>
</dbReference>
<keyword evidence="4" id="KW-0436">Ligase</keyword>